<proteinExistence type="predicted"/>
<reference evidence="2 3" key="1">
    <citation type="submission" date="2024-04" db="EMBL/GenBank/DDBJ databases">
        <title>Phyllosticta paracitricarpa is synonymous to the EU quarantine fungus P. citricarpa based on phylogenomic analyses.</title>
        <authorList>
            <consortium name="Lawrence Berkeley National Laboratory"/>
            <person name="Van Ingen-Buijs V.A."/>
            <person name="Van Westerhoven A.C."/>
            <person name="Haridas S."/>
            <person name="Skiadas P."/>
            <person name="Martin F."/>
            <person name="Groenewald J.Z."/>
            <person name="Crous P.W."/>
            <person name="Seidl M.F."/>
        </authorList>
    </citation>
    <scope>NUCLEOTIDE SEQUENCE [LARGE SCALE GENOMIC DNA]</scope>
    <source>
        <strain evidence="2 3">CBS 123374</strain>
    </source>
</reference>
<keyword evidence="1" id="KW-1133">Transmembrane helix</keyword>
<keyword evidence="1" id="KW-0812">Transmembrane</keyword>
<comment type="caution">
    <text evidence="2">The sequence shown here is derived from an EMBL/GenBank/DDBJ whole genome shotgun (WGS) entry which is preliminary data.</text>
</comment>
<keyword evidence="3" id="KW-1185">Reference proteome</keyword>
<evidence type="ECO:0000313" key="2">
    <source>
        <dbReference type="EMBL" id="KAK8247235.1"/>
    </source>
</evidence>
<keyword evidence="1" id="KW-0472">Membrane</keyword>
<evidence type="ECO:0000313" key="3">
    <source>
        <dbReference type="Proteomes" id="UP001492380"/>
    </source>
</evidence>
<name>A0ABR1Z4A4_9PEZI</name>
<evidence type="ECO:0000256" key="1">
    <source>
        <dbReference type="SAM" id="Phobius"/>
    </source>
</evidence>
<feature type="transmembrane region" description="Helical" evidence="1">
    <location>
        <begin position="49"/>
        <end position="70"/>
    </location>
</feature>
<gene>
    <name evidence="2" type="ORF">HDK90DRAFT_36853</name>
</gene>
<dbReference type="Proteomes" id="UP001492380">
    <property type="component" value="Unassembled WGS sequence"/>
</dbReference>
<accession>A0ABR1Z4A4</accession>
<protein>
    <submittedName>
        <fullName evidence="2">Uncharacterized protein</fullName>
    </submittedName>
</protein>
<sequence>MRMGRVGCRLKYRYCAVCIVQYFSRQYVPVAGTYCTAASLESRGRACQMVSFVVLGGCFAPFFSITFFPFQAVNVVCRLCKPPTICAHDQIHASVLILSLSLSLPLPLPTLYCTIPRHATTSFPLPPVIPHKCCDGYSQVSY</sequence>
<organism evidence="2 3">
    <name type="scientific">Phyllosticta capitalensis</name>
    <dbReference type="NCBI Taxonomy" id="121624"/>
    <lineage>
        <taxon>Eukaryota</taxon>
        <taxon>Fungi</taxon>
        <taxon>Dikarya</taxon>
        <taxon>Ascomycota</taxon>
        <taxon>Pezizomycotina</taxon>
        <taxon>Dothideomycetes</taxon>
        <taxon>Dothideomycetes incertae sedis</taxon>
        <taxon>Botryosphaeriales</taxon>
        <taxon>Phyllostictaceae</taxon>
        <taxon>Phyllosticta</taxon>
    </lineage>
</organism>
<dbReference type="EMBL" id="JBBWRZ010000001">
    <property type="protein sequence ID" value="KAK8247235.1"/>
    <property type="molecule type" value="Genomic_DNA"/>
</dbReference>